<dbReference type="InterPro" id="IPR029035">
    <property type="entry name" value="DHS-like_NAD/FAD-binding_dom"/>
</dbReference>
<dbReference type="EMBL" id="AGCU01028053">
    <property type="status" value="NOT_ANNOTATED_CDS"/>
    <property type="molecule type" value="Genomic_DNA"/>
</dbReference>
<dbReference type="Gene3D" id="3.40.50.1220">
    <property type="entry name" value="TPP-binding domain"/>
    <property type="match status" value="1"/>
</dbReference>
<dbReference type="AlphaFoldDB" id="K7F231"/>
<keyword evidence="1" id="KW-0808">Transferase</keyword>
<accession>K7F231</accession>
<evidence type="ECO:0000313" key="3">
    <source>
        <dbReference type="Proteomes" id="UP000007267"/>
    </source>
</evidence>
<reference evidence="3" key="2">
    <citation type="journal article" date="2013" name="Nat. Genet.">
        <title>The draft genomes of soft-shell turtle and green sea turtle yield insights into the development and evolution of the turtle-specific body plan.</title>
        <authorList>
            <person name="Wang Z."/>
            <person name="Pascual-Anaya J."/>
            <person name="Zadissa A."/>
            <person name="Li W."/>
            <person name="Niimura Y."/>
            <person name="Huang Z."/>
            <person name="Li C."/>
            <person name="White S."/>
            <person name="Xiong Z."/>
            <person name="Fang D."/>
            <person name="Wang B."/>
            <person name="Ming Y."/>
            <person name="Chen Y."/>
            <person name="Zheng Y."/>
            <person name="Kuraku S."/>
            <person name="Pignatelli M."/>
            <person name="Herrero J."/>
            <person name="Beal K."/>
            <person name="Nozawa M."/>
            <person name="Li Q."/>
            <person name="Wang J."/>
            <person name="Zhang H."/>
            <person name="Yu L."/>
            <person name="Shigenobu S."/>
            <person name="Wang J."/>
            <person name="Liu J."/>
            <person name="Flicek P."/>
            <person name="Searle S."/>
            <person name="Wang J."/>
            <person name="Kuratani S."/>
            <person name="Yin Y."/>
            <person name="Aken B."/>
            <person name="Zhang G."/>
            <person name="Irie N."/>
        </authorList>
    </citation>
    <scope>NUCLEOTIDE SEQUENCE [LARGE SCALE GENOMIC DNA]</scope>
    <source>
        <strain evidence="3">Daiwa-1</strain>
    </source>
</reference>
<dbReference type="GeneTree" id="ENSGT00940000159703"/>
<evidence type="ECO:0000313" key="2">
    <source>
        <dbReference type="Ensembl" id="ENSPSIP00000002091.1"/>
    </source>
</evidence>
<dbReference type="STRING" id="13735.ENSPSIP00000002091"/>
<protein>
    <submittedName>
        <fullName evidence="2">Uncharacterized protein</fullName>
    </submittedName>
</protein>
<dbReference type="OMA" id="HEQKLXW"/>
<dbReference type="HOGENOM" id="CLU_1639329_0_0_1"/>
<reference evidence="2" key="4">
    <citation type="submission" date="2025-09" db="UniProtKB">
        <authorList>
            <consortium name="Ensembl"/>
        </authorList>
    </citation>
    <scope>IDENTIFICATION</scope>
</reference>
<sequence>GRSCHKLRGSIIHFGEKGTLAATEMASKADVILCLGSSKILRKYPHLWCRSKLPGHCPELYMVNLQGSPKHDLAALKRHGECGDVIRLLLEELGLESPSYDRTKGPYLLWVFPLAPMKVVAPPWSLEEMQMREQHPLLRPYSSLGGWFGRGYAKGSKRKQSK</sequence>
<keyword evidence="3" id="KW-1185">Reference proteome</keyword>
<dbReference type="Proteomes" id="UP000007267">
    <property type="component" value="Unassembled WGS sequence"/>
</dbReference>
<organism evidence="2 3">
    <name type="scientific">Pelodiscus sinensis</name>
    <name type="common">Chinese softshell turtle</name>
    <name type="synonym">Trionyx sinensis</name>
    <dbReference type="NCBI Taxonomy" id="13735"/>
    <lineage>
        <taxon>Eukaryota</taxon>
        <taxon>Metazoa</taxon>
        <taxon>Chordata</taxon>
        <taxon>Craniata</taxon>
        <taxon>Vertebrata</taxon>
        <taxon>Euteleostomi</taxon>
        <taxon>Archelosauria</taxon>
        <taxon>Testudinata</taxon>
        <taxon>Testudines</taxon>
        <taxon>Cryptodira</taxon>
        <taxon>Trionychia</taxon>
        <taxon>Trionychidae</taxon>
        <taxon>Pelodiscus</taxon>
    </lineage>
</organism>
<dbReference type="GO" id="GO:0016740">
    <property type="term" value="F:transferase activity"/>
    <property type="evidence" value="ECO:0007669"/>
    <property type="project" value="UniProtKB-KW"/>
</dbReference>
<reference evidence="2" key="3">
    <citation type="submission" date="2025-08" db="UniProtKB">
        <authorList>
            <consortium name="Ensembl"/>
        </authorList>
    </citation>
    <scope>IDENTIFICATION</scope>
</reference>
<reference evidence="3" key="1">
    <citation type="submission" date="2011-10" db="EMBL/GenBank/DDBJ databases">
        <authorList>
            <consortium name="Soft-shell Turtle Genome Consortium"/>
        </authorList>
    </citation>
    <scope>NUCLEOTIDE SEQUENCE [LARGE SCALE GENOMIC DNA]</scope>
    <source>
        <strain evidence="3">Daiwa-1</strain>
    </source>
</reference>
<dbReference type="Gene3D" id="3.30.1600.10">
    <property type="entry name" value="SIR2/SIRT2 'Small Domain"/>
    <property type="match status" value="1"/>
</dbReference>
<evidence type="ECO:0000256" key="1">
    <source>
        <dbReference type="ARBA" id="ARBA00022679"/>
    </source>
</evidence>
<dbReference type="eggNOG" id="KOG1905">
    <property type="taxonomic scope" value="Eukaryota"/>
</dbReference>
<dbReference type="SUPFAM" id="SSF52467">
    <property type="entry name" value="DHS-like NAD/FAD-binding domain"/>
    <property type="match status" value="1"/>
</dbReference>
<name>K7F231_PELSI</name>
<dbReference type="InterPro" id="IPR026591">
    <property type="entry name" value="Sirtuin_cat_small_dom_sf"/>
</dbReference>
<proteinExistence type="predicted"/>
<dbReference type="Ensembl" id="ENSPSIT00000002098.1">
    <property type="protein sequence ID" value="ENSPSIP00000002091.1"/>
    <property type="gene ID" value="ENSPSIG00000002095.1"/>
</dbReference>